<keyword evidence="2" id="KW-0378">Hydrolase</keyword>
<dbReference type="GO" id="GO:0046872">
    <property type="term" value="F:metal ion binding"/>
    <property type="evidence" value="ECO:0007669"/>
    <property type="project" value="InterPro"/>
</dbReference>
<sequence>MRFPGGLLRVEPKKTRDAVRAVVAEISGMREEVPPAELHKAKEFTKGRLMLRMEDTRSVAAWLGAQELLLGQVSTIDETVQKIDDVTSEDVARVAERMLDPDKLRLAVVGPHRGEKTLQKMLKF</sequence>
<dbReference type="PANTHER" id="PTHR11851:SF49">
    <property type="entry name" value="MITOCHONDRIAL-PROCESSING PEPTIDASE SUBUNIT ALPHA"/>
    <property type="match status" value="1"/>
</dbReference>
<dbReference type="InterPro" id="IPR011249">
    <property type="entry name" value="Metalloenz_LuxS/M16"/>
</dbReference>
<dbReference type="PANTHER" id="PTHR11851">
    <property type="entry name" value="METALLOPROTEASE"/>
    <property type="match status" value="1"/>
</dbReference>
<comment type="similarity">
    <text evidence="1">Belongs to the peptidase M16 family.</text>
</comment>
<gene>
    <name evidence="2" type="ORF">GBAR_LOCUS6007</name>
</gene>
<reference evidence="2" key="1">
    <citation type="submission" date="2023-03" db="EMBL/GenBank/DDBJ databases">
        <authorList>
            <person name="Steffen K."/>
            <person name="Cardenas P."/>
        </authorList>
    </citation>
    <scope>NUCLEOTIDE SEQUENCE</scope>
</reference>
<keyword evidence="2" id="KW-0645">Protease</keyword>
<dbReference type="SUPFAM" id="SSF63411">
    <property type="entry name" value="LuxS/MPP-like metallohydrolase"/>
    <property type="match status" value="1"/>
</dbReference>
<evidence type="ECO:0000256" key="1">
    <source>
        <dbReference type="ARBA" id="ARBA00007261"/>
    </source>
</evidence>
<comment type="caution">
    <text evidence="2">The sequence shown here is derived from an EMBL/GenBank/DDBJ whole genome shotgun (WGS) entry which is preliminary data.</text>
</comment>
<dbReference type="InterPro" id="IPR050361">
    <property type="entry name" value="MPP/UQCRC_Complex"/>
</dbReference>
<name>A0AA35RET0_GEOBA</name>
<dbReference type="Proteomes" id="UP001174909">
    <property type="component" value="Unassembled WGS sequence"/>
</dbReference>
<dbReference type="Gene3D" id="3.30.830.10">
    <property type="entry name" value="Metalloenzyme, LuxS/M16 peptidase-like"/>
    <property type="match status" value="1"/>
</dbReference>
<organism evidence="2 3">
    <name type="scientific">Geodia barretti</name>
    <name type="common">Barrett's horny sponge</name>
    <dbReference type="NCBI Taxonomy" id="519541"/>
    <lineage>
        <taxon>Eukaryota</taxon>
        <taxon>Metazoa</taxon>
        <taxon>Porifera</taxon>
        <taxon>Demospongiae</taxon>
        <taxon>Heteroscleromorpha</taxon>
        <taxon>Tetractinellida</taxon>
        <taxon>Astrophorina</taxon>
        <taxon>Geodiidae</taxon>
        <taxon>Geodia</taxon>
    </lineage>
</organism>
<evidence type="ECO:0000313" key="2">
    <source>
        <dbReference type="EMBL" id="CAI8008822.1"/>
    </source>
</evidence>
<dbReference type="AlphaFoldDB" id="A0AA35RET0"/>
<dbReference type="GO" id="GO:0006508">
    <property type="term" value="P:proteolysis"/>
    <property type="evidence" value="ECO:0007669"/>
    <property type="project" value="UniProtKB-KW"/>
</dbReference>
<accession>A0AA35RET0</accession>
<proteinExistence type="inferred from homology"/>
<keyword evidence="3" id="KW-1185">Reference proteome</keyword>
<protein>
    <submittedName>
        <fullName evidence="2">Uncharacterized zinc protease ML0855</fullName>
    </submittedName>
</protein>
<dbReference type="GO" id="GO:0008233">
    <property type="term" value="F:peptidase activity"/>
    <property type="evidence" value="ECO:0007669"/>
    <property type="project" value="UniProtKB-KW"/>
</dbReference>
<dbReference type="EMBL" id="CASHTH010000901">
    <property type="protein sequence ID" value="CAI8008822.1"/>
    <property type="molecule type" value="Genomic_DNA"/>
</dbReference>
<evidence type="ECO:0000313" key="3">
    <source>
        <dbReference type="Proteomes" id="UP001174909"/>
    </source>
</evidence>